<evidence type="ECO:0000256" key="1">
    <source>
        <dbReference type="ARBA" id="ARBA00022649"/>
    </source>
</evidence>
<gene>
    <name evidence="3" type="ORF">DKW60_14290</name>
</gene>
<proteinExistence type="inferred from homology"/>
<comment type="similarity">
    <text evidence="2">Belongs to the TacA antitoxin family.</text>
</comment>
<dbReference type="Proteomes" id="UP000245539">
    <property type="component" value="Unassembled WGS sequence"/>
</dbReference>
<evidence type="ECO:0000313" key="4">
    <source>
        <dbReference type="Proteomes" id="UP000245539"/>
    </source>
</evidence>
<dbReference type="InterPro" id="IPR010985">
    <property type="entry name" value="Ribbon_hlx_hlx"/>
</dbReference>
<accession>A0A317CAE8</accession>
<evidence type="ECO:0000256" key="2">
    <source>
        <dbReference type="ARBA" id="ARBA00049988"/>
    </source>
</evidence>
<comment type="caution">
    <text evidence="3">The sequence shown here is derived from an EMBL/GenBank/DDBJ whole genome shotgun (WGS) entry which is preliminary data.</text>
</comment>
<organism evidence="3 4">
    <name type="scientific">Leucothrix pacifica</name>
    <dbReference type="NCBI Taxonomy" id="1247513"/>
    <lineage>
        <taxon>Bacteria</taxon>
        <taxon>Pseudomonadati</taxon>
        <taxon>Pseudomonadota</taxon>
        <taxon>Gammaproteobacteria</taxon>
        <taxon>Thiotrichales</taxon>
        <taxon>Thiotrichaceae</taxon>
        <taxon>Leucothrix</taxon>
    </lineage>
</organism>
<sequence>MPTIKNDRITARVNDEVKNTLSAAAELVGATLNQFLVQAALEKAESIIEKERMIYLSKKDCEVFFDALDNPPEPNQKLKNALANYRLKIG</sequence>
<reference evidence="3 4" key="1">
    <citation type="submission" date="2018-05" db="EMBL/GenBank/DDBJ databases">
        <title>Leucothrix arctica sp. nov., isolated from Arctic seawater.</title>
        <authorList>
            <person name="Choi A."/>
            <person name="Baek K."/>
        </authorList>
    </citation>
    <scope>NUCLEOTIDE SEQUENCE [LARGE SCALE GENOMIC DNA]</scope>
    <source>
        <strain evidence="3 4">JCM 18388</strain>
    </source>
</reference>
<name>A0A317CAE8_9GAMM</name>
<dbReference type="InterPro" id="IPR014795">
    <property type="entry name" value="TacA_1-like"/>
</dbReference>
<protein>
    <submittedName>
        <fullName evidence="3">DUF1778 domain-containing protein</fullName>
    </submittedName>
</protein>
<dbReference type="OrthoDB" id="5297731at2"/>
<dbReference type="GO" id="GO:0006355">
    <property type="term" value="P:regulation of DNA-templated transcription"/>
    <property type="evidence" value="ECO:0007669"/>
    <property type="project" value="InterPro"/>
</dbReference>
<dbReference type="RefSeq" id="WP_109838340.1">
    <property type="nucleotide sequence ID" value="NZ_QGKM01000043.1"/>
</dbReference>
<dbReference type="PANTHER" id="PTHR35401">
    <property type="entry name" value="COPG FAMILY HELIX-TURN-HELIX PROTEIN-RELATED-RELATED"/>
    <property type="match status" value="1"/>
</dbReference>
<keyword evidence="4" id="KW-1185">Reference proteome</keyword>
<keyword evidence="1" id="KW-1277">Toxin-antitoxin system</keyword>
<dbReference type="NCBIfam" id="NF041551">
    <property type="entry name" value="YlcI_YnfO_N"/>
    <property type="match status" value="1"/>
</dbReference>
<dbReference type="EMBL" id="QGKM01000043">
    <property type="protein sequence ID" value="PWQ95584.1"/>
    <property type="molecule type" value="Genomic_DNA"/>
</dbReference>
<dbReference type="SUPFAM" id="SSF47598">
    <property type="entry name" value="Ribbon-helix-helix"/>
    <property type="match status" value="1"/>
</dbReference>
<evidence type="ECO:0000313" key="3">
    <source>
        <dbReference type="EMBL" id="PWQ95584.1"/>
    </source>
</evidence>
<dbReference type="Pfam" id="PF08681">
    <property type="entry name" value="TacA1"/>
    <property type="match status" value="1"/>
</dbReference>
<dbReference type="PANTHER" id="PTHR35401:SF2">
    <property type="entry name" value="ABC-TYPE TRANSPORT SYSTEM"/>
    <property type="match status" value="1"/>
</dbReference>
<dbReference type="Gene3D" id="1.10.1220.10">
    <property type="entry name" value="Met repressor-like"/>
    <property type="match status" value="1"/>
</dbReference>
<dbReference type="Gene3D" id="1.20.890.30">
    <property type="entry name" value="VCA0319-like"/>
    <property type="match status" value="1"/>
</dbReference>
<dbReference type="AlphaFoldDB" id="A0A317CAE8"/>
<dbReference type="InterPro" id="IPR013321">
    <property type="entry name" value="Arc_rbn_hlx_hlx"/>
</dbReference>